<sequence length="40" mass="4613">MLQTSHLCDRKHATPLLRKVLAVFVPGSIHRKRHRSGMSF</sequence>
<dbReference type="PATRIC" id="fig|991778.3.peg.5128"/>
<reference evidence="1 2" key="1">
    <citation type="journal article" date="2013" name="Mar. Genomics">
        <title>Expression of sulfatases in Rhodopirellula baltica and the diversity of sulfatases in the genus Rhodopirellula.</title>
        <authorList>
            <person name="Wegner C.E."/>
            <person name="Richter-Heitmann T."/>
            <person name="Klindworth A."/>
            <person name="Klockow C."/>
            <person name="Richter M."/>
            <person name="Achstetter T."/>
            <person name="Glockner F.O."/>
            <person name="Harder J."/>
        </authorList>
    </citation>
    <scope>NUCLEOTIDE SEQUENCE [LARGE SCALE GENOMIC DNA]</scope>
    <source>
        <strain evidence="1 2">WH47</strain>
    </source>
</reference>
<comment type="caution">
    <text evidence="1">The sequence shown here is derived from an EMBL/GenBank/DDBJ whole genome shotgun (WGS) entry which is preliminary data.</text>
</comment>
<gene>
    <name evidence="1" type="ORF">RBWH47_01011</name>
</gene>
<proteinExistence type="predicted"/>
<organism evidence="1 2">
    <name type="scientific">Rhodopirellula baltica WH47</name>
    <dbReference type="NCBI Taxonomy" id="991778"/>
    <lineage>
        <taxon>Bacteria</taxon>
        <taxon>Pseudomonadati</taxon>
        <taxon>Planctomycetota</taxon>
        <taxon>Planctomycetia</taxon>
        <taxon>Pirellulales</taxon>
        <taxon>Pirellulaceae</taxon>
        <taxon>Rhodopirellula</taxon>
    </lineage>
</organism>
<accession>F2AYN8</accession>
<dbReference type="Proteomes" id="UP000006222">
    <property type="component" value="Unassembled WGS sequence"/>
</dbReference>
<protein>
    <submittedName>
        <fullName evidence="1">Uncharacterized protein</fullName>
    </submittedName>
</protein>
<name>F2AYN8_RHOBT</name>
<evidence type="ECO:0000313" key="1">
    <source>
        <dbReference type="EMBL" id="EGF25235.1"/>
    </source>
</evidence>
<dbReference type="AlphaFoldDB" id="F2AYN8"/>
<dbReference type="EMBL" id="AFAR01000244">
    <property type="protein sequence ID" value="EGF25235.1"/>
    <property type="molecule type" value="Genomic_DNA"/>
</dbReference>
<evidence type="ECO:0000313" key="2">
    <source>
        <dbReference type="Proteomes" id="UP000006222"/>
    </source>
</evidence>